<protein>
    <submittedName>
        <fullName evidence="4">Lipoprotein</fullName>
    </submittedName>
</protein>
<evidence type="ECO:0000313" key="5">
    <source>
        <dbReference type="Proteomes" id="UP001317742"/>
    </source>
</evidence>
<dbReference type="PROSITE" id="PS51635">
    <property type="entry name" value="PNPLA"/>
    <property type="match status" value="1"/>
</dbReference>
<keyword evidence="4" id="KW-0449">Lipoprotein</keyword>
<dbReference type="EMBL" id="AP026709">
    <property type="protein sequence ID" value="BDQ38415.1"/>
    <property type="molecule type" value="Genomic_DNA"/>
</dbReference>
<dbReference type="SUPFAM" id="SSF52151">
    <property type="entry name" value="FabD/lysophospholipase-like"/>
    <property type="match status" value="1"/>
</dbReference>
<dbReference type="InterPro" id="IPR002641">
    <property type="entry name" value="PNPLA_dom"/>
</dbReference>
<accession>A0ABN6S5C1</accession>
<feature type="short sequence motif" description="GXSXG" evidence="2">
    <location>
        <begin position="117"/>
        <end position="121"/>
    </location>
</feature>
<gene>
    <name evidence="4" type="ORF">SYK_27750</name>
</gene>
<feature type="short sequence motif" description="DGA/G" evidence="2">
    <location>
        <begin position="263"/>
        <end position="265"/>
    </location>
</feature>
<keyword evidence="2" id="KW-0442">Lipid degradation</keyword>
<keyword evidence="5" id="KW-1185">Reference proteome</keyword>
<name>A0ABN6S5C1_9BACT</name>
<dbReference type="RefSeq" id="WP_281760913.1">
    <property type="nucleotide sequence ID" value="NZ_AP026709.1"/>
</dbReference>
<organism evidence="4 5">
    <name type="scientific">Pseudodesulfovibrio nedwellii</name>
    <dbReference type="NCBI Taxonomy" id="2973072"/>
    <lineage>
        <taxon>Bacteria</taxon>
        <taxon>Pseudomonadati</taxon>
        <taxon>Thermodesulfobacteriota</taxon>
        <taxon>Desulfovibrionia</taxon>
        <taxon>Desulfovibrionales</taxon>
        <taxon>Desulfovibrionaceae</taxon>
    </lineage>
</organism>
<evidence type="ECO:0000259" key="3">
    <source>
        <dbReference type="PROSITE" id="PS51635"/>
    </source>
</evidence>
<keyword evidence="2" id="KW-0378">Hydrolase</keyword>
<dbReference type="Gene3D" id="3.40.1090.10">
    <property type="entry name" value="Cytosolic phospholipase A2 catalytic domain"/>
    <property type="match status" value="1"/>
</dbReference>
<dbReference type="InterPro" id="IPR016035">
    <property type="entry name" value="Acyl_Trfase/lysoPLipase"/>
</dbReference>
<feature type="active site" description="Proton acceptor" evidence="2">
    <location>
        <position position="263"/>
    </location>
</feature>
<reference evidence="4 5" key="1">
    <citation type="submission" date="2022-08" db="EMBL/GenBank/DDBJ databases">
        <title>Genome Sequence of the sulphate-reducing bacterium, Pseudodesulfovibrio sp. SYK.</title>
        <authorList>
            <person name="Kondo R."/>
            <person name="Kataoka T."/>
        </authorList>
    </citation>
    <scope>NUCLEOTIDE SEQUENCE [LARGE SCALE GENOMIC DNA]</scope>
    <source>
        <strain evidence="4 5">SYK</strain>
    </source>
</reference>
<sequence>MKVTRTNHILHFTALLCLALILAGCSGKRSPMPEGLLHDGQLPNYKYIRFYGDSAPEKAAMRLLLAQWAAQEAATGNTGNFTVLSLSGGGADGAFGAGFLTGWTSRGDRPNFTFVTGVSTGALIAPFAFLGPEYDATLKLLYTTFSTINLVKARPIGSALVGDGLFNVNSFRRALKTYVNTKIINKIAAEHRKGRRLFVGTTNLDEMRPVYWNIGAIAQFQTKKAHQLIRDVILASASVPVAFPPMYFSLEIDGKKYEEMHVDGGVTNQVFAYPPSVHMKKNLDKLGISRKIILYVIRNDALTTKPIQVNPNLGDIAARSLTGLIRNQGIGDLYRIFYVAERDGADFNLAFIPPTFQADSNELFDPNYMSKLFKVGQDMAKSTTPWHKTPPYDLNPQQ</sequence>
<evidence type="ECO:0000256" key="1">
    <source>
        <dbReference type="ARBA" id="ARBA00023098"/>
    </source>
</evidence>
<dbReference type="Pfam" id="PF01734">
    <property type="entry name" value="Patatin"/>
    <property type="match status" value="1"/>
</dbReference>
<feature type="active site" description="Nucleophile" evidence="2">
    <location>
        <position position="119"/>
    </location>
</feature>
<evidence type="ECO:0000313" key="4">
    <source>
        <dbReference type="EMBL" id="BDQ38415.1"/>
    </source>
</evidence>
<feature type="domain" description="PNPLA" evidence="3">
    <location>
        <begin position="84"/>
        <end position="279"/>
    </location>
</feature>
<keyword evidence="1 2" id="KW-0443">Lipid metabolism</keyword>
<dbReference type="PROSITE" id="PS51257">
    <property type="entry name" value="PROKAR_LIPOPROTEIN"/>
    <property type="match status" value="1"/>
</dbReference>
<proteinExistence type="predicted"/>
<feature type="short sequence motif" description="GXGXXG" evidence="2">
    <location>
        <begin position="88"/>
        <end position="93"/>
    </location>
</feature>
<dbReference type="Proteomes" id="UP001317742">
    <property type="component" value="Chromosome"/>
</dbReference>
<evidence type="ECO:0000256" key="2">
    <source>
        <dbReference type="PROSITE-ProRule" id="PRU01161"/>
    </source>
</evidence>